<dbReference type="EMBL" id="DXCV01000046">
    <property type="protein sequence ID" value="HIY88396.1"/>
    <property type="molecule type" value="Genomic_DNA"/>
</dbReference>
<comment type="function">
    <text evidence="7">Catalyzes the formation of 6,7-dimethyl-8-ribityllumazine by condensation of 5-amino-6-(D-ribitylamino)uracil with 3,4-dihydroxy-2-butanone 4-phosphate. This is the penultimate step in the biosynthesis of riboflavin.</text>
</comment>
<dbReference type="GO" id="GO:0005829">
    <property type="term" value="C:cytosol"/>
    <property type="evidence" value="ECO:0007669"/>
    <property type="project" value="TreeGrafter"/>
</dbReference>
<dbReference type="AlphaFoldDB" id="A0A9D1ZIG5"/>
<protein>
    <recommendedName>
        <fullName evidence="3 7">6,7-dimethyl-8-ribityllumazine synthase</fullName>
        <shortName evidence="7">DMRL synthase</shortName>
        <shortName evidence="7">LS</shortName>
        <shortName evidence="7">Lumazine synthase</shortName>
        <ecNumber evidence="3 7">2.5.1.78</ecNumber>
    </recommendedName>
</protein>
<reference evidence="8" key="1">
    <citation type="journal article" date="2021" name="PeerJ">
        <title>Extensive microbial diversity within the chicken gut microbiome revealed by metagenomics and culture.</title>
        <authorList>
            <person name="Gilroy R."/>
            <person name="Ravi A."/>
            <person name="Getino M."/>
            <person name="Pursley I."/>
            <person name="Horton D.L."/>
            <person name="Alikhan N.F."/>
            <person name="Baker D."/>
            <person name="Gharbi K."/>
            <person name="Hall N."/>
            <person name="Watson M."/>
            <person name="Adriaenssens E.M."/>
            <person name="Foster-Nyarko E."/>
            <person name="Jarju S."/>
            <person name="Secka A."/>
            <person name="Antonio M."/>
            <person name="Oren A."/>
            <person name="Chaudhuri R.R."/>
            <person name="La Ragione R."/>
            <person name="Hildebrand F."/>
            <person name="Pallen M.J."/>
        </authorList>
    </citation>
    <scope>NUCLEOTIDE SEQUENCE</scope>
    <source>
        <strain evidence="8">Gambia2-208</strain>
    </source>
</reference>
<evidence type="ECO:0000313" key="8">
    <source>
        <dbReference type="EMBL" id="HIY88396.1"/>
    </source>
</evidence>
<dbReference type="GO" id="GO:0009349">
    <property type="term" value="C:riboflavin synthase complex"/>
    <property type="evidence" value="ECO:0007669"/>
    <property type="project" value="UniProtKB-UniRule"/>
</dbReference>
<dbReference type="HAMAP" id="MF_00178">
    <property type="entry name" value="Lumazine_synth"/>
    <property type="match status" value="1"/>
</dbReference>
<feature type="active site" description="Proton donor" evidence="7">
    <location>
        <position position="97"/>
    </location>
</feature>
<dbReference type="CDD" id="cd09209">
    <property type="entry name" value="Lumazine_synthase-I"/>
    <property type="match status" value="1"/>
</dbReference>
<dbReference type="InterPro" id="IPR036467">
    <property type="entry name" value="LS/RS_sf"/>
</dbReference>
<dbReference type="Proteomes" id="UP000886851">
    <property type="component" value="Unassembled WGS sequence"/>
</dbReference>
<organism evidence="8 9">
    <name type="scientific">Candidatus Bacteroides pullicola</name>
    <dbReference type="NCBI Taxonomy" id="2838475"/>
    <lineage>
        <taxon>Bacteria</taxon>
        <taxon>Pseudomonadati</taxon>
        <taxon>Bacteroidota</taxon>
        <taxon>Bacteroidia</taxon>
        <taxon>Bacteroidales</taxon>
        <taxon>Bacteroidaceae</taxon>
        <taxon>Bacteroides</taxon>
    </lineage>
</organism>
<evidence type="ECO:0000313" key="9">
    <source>
        <dbReference type="Proteomes" id="UP000886851"/>
    </source>
</evidence>
<dbReference type="EC" id="2.5.1.78" evidence="3 7"/>
<evidence type="ECO:0000256" key="5">
    <source>
        <dbReference type="ARBA" id="ARBA00022679"/>
    </source>
</evidence>
<dbReference type="InterPro" id="IPR002180">
    <property type="entry name" value="LS/RS"/>
</dbReference>
<comment type="catalytic activity">
    <reaction evidence="6 7">
        <text>(2S)-2-hydroxy-3-oxobutyl phosphate + 5-amino-6-(D-ribitylamino)uracil = 6,7-dimethyl-8-(1-D-ribityl)lumazine + phosphate + 2 H2O + H(+)</text>
        <dbReference type="Rhea" id="RHEA:26152"/>
        <dbReference type="ChEBI" id="CHEBI:15377"/>
        <dbReference type="ChEBI" id="CHEBI:15378"/>
        <dbReference type="ChEBI" id="CHEBI:15934"/>
        <dbReference type="ChEBI" id="CHEBI:43474"/>
        <dbReference type="ChEBI" id="CHEBI:58201"/>
        <dbReference type="ChEBI" id="CHEBI:58830"/>
        <dbReference type="EC" id="2.5.1.78"/>
    </reaction>
</comment>
<name>A0A9D1ZIG5_9BACE</name>
<dbReference type="PANTHER" id="PTHR21058">
    <property type="entry name" value="6,7-DIMETHYL-8-RIBITYLLUMAZINE SYNTHASE DMRL SYNTHASE LUMAZINE SYNTHASE"/>
    <property type="match status" value="1"/>
</dbReference>
<sequence>MATAYHNLSEYDFQSVPDASGMKFGIVVSEWNYNITGALLRGAVETLKKHGAKDENIRVMTVPGSFELTFGSAQFIKHTDVDAVIALGCVVRGDTPHFDYVCMGATEGITRLNAEGDIPVIYGLITTNTMQQAEERAGGRLGNKGDECAVTAIKMIDFACRFKK</sequence>
<proteinExistence type="inferred from homology"/>
<dbReference type="InterPro" id="IPR034964">
    <property type="entry name" value="LS"/>
</dbReference>
<evidence type="ECO:0000256" key="6">
    <source>
        <dbReference type="ARBA" id="ARBA00048785"/>
    </source>
</evidence>
<reference evidence="8" key="2">
    <citation type="submission" date="2021-04" db="EMBL/GenBank/DDBJ databases">
        <authorList>
            <person name="Gilroy R."/>
        </authorList>
    </citation>
    <scope>NUCLEOTIDE SEQUENCE</scope>
    <source>
        <strain evidence="8">Gambia2-208</strain>
    </source>
</reference>
<evidence type="ECO:0000256" key="2">
    <source>
        <dbReference type="ARBA" id="ARBA00007424"/>
    </source>
</evidence>
<dbReference type="NCBIfam" id="TIGR00114">
    <property type="entry name" value="lumazine-synth"/>
    <property type="match status" value="1"/>
</dbReference>
<evidence type="ECO:0000256" key="4">
    <source>
        <dbReference type="ARBA" id="ARBA00022619"/>
    </source>
</evidence>
<evidence type="ECO:0000256" key="7">
    <source>
        <dbReference type="HAMAP-Rule" id="MF_00178"/>
    </source>
</evidence>
<comment type="pathway">
    <text evidence="1 7">Cofactor biosynthesis; riboflavin biosynthesis; riboflavin from 2-hydroxy-3-oxobutyl phosphate and 5-amino-6-(D-ribitylamino)uracil: step 1/2.</text>
</comment>
<evidence type="ECO:0000256" key="3">
    <source>
        <dbReference type="ARBA" id="ARBA00012664"/>
    </source>
</evidence>
<feature type="binding site" evidence="7">
    <location>
        <position position="31"/>
    </location>
    <ligand>
        <name>5-amino-6-(D-ribitylamino)uracil</name>
        <dbReference type="ChEBI" id="CHEBI:15934"/>
    </ligand>
</feature>
<keyword evidence="5 7" id="KW-0808">Transferase</keyword>
<comment type="caution">
    <text evidence="8">The sequence shown here is derived from an EMBL/GenBank/DDBJ whole genome shotgun (WGS) entry which is preliminary data.</text>
</comment>
<dbReference type="SUPFAM" id="SSF52121">
    <property type="entry name" value="Lumazine synthase"/>
    <property type="match status" value="1"/>
</dbReference>
<feature type="binding site" evidence="7">
    <location>
        <position position="136"/>
    </location>
    <ligand>
        <name>(2S)-2-hydroxy-3-oxobutyl phosphate</name>
        <dbReference type="ChEBI" id="CHEBI:58830"/>
    </ligand>
</feature>
<feature type="binding site" evidence="7">
    <location>
        <position position="122"/>
    </location>
    <ligand>
        <name>5-amino-6-(D-ribitylamino)uracil</name>
        <dbReference type="ChEBI" id="CHEBI:15934"/>
    </ligand>
</feature>
<gene>
    <name evidence="7 8" type="primary">ribH</name>
    <name evidence="8" type="ORF">H9824_06805</name>
</gene>
<dbReference type="Pfam" id="PF00885">
    <property type="entry name" value="DMRL_synthase"/>
    <property type="match status" value="1"/>
</dbReference>
<evidence type="ECO:0000256" key="1">
    <source>
        <dbReference type="ARBA" id="ARBA00004917"/>
    </source>
</evidence>
<accession>A0A9D1ZIG5</accession>
<dbReference type="GO" id="GO:0009231">
    <property type="term" value="P:riboflavin biosynthetic process"/>
    <property type="evidence" value="ECO:0007669"/>
    <property type="project" value="UniProtKB-UniRule"/>
</dbReference>
<dbReference type="GO" id="GO:0000906">
    <property type="term" value="F:6,7-dimethyl-8-ribityllumazine synthase activity"/>
    <property type="evidence" value="ECO:0007669"/>
    <property type="project" value="UniProtKB-UniRule"/>
</dbReference>
<feature type="binding site" evidence="7">
    <location>
        <begin position="89"/>
        <end position="91"/>
    </location>
    <ligand>
        <name>5-amino-6-(D-ribitylamino)uracil</name>
        <dbReference type="ChEBI" id="CHEBI:15934"/>
    </ligand>
</feature>
<keyword evidence="4 7" id="KW-0686">Riboflavin biosynthesis</keyword>
<feature type="binding site" evidence="7">
    <location>
        <begin position="65"/>
        <end position="67"/>
    </location>
    <ligand>
        <name>5-amino-6-(D-ribitylamino)uracil</name>
        <dbReference type="ChEBI" id="CHEBI:15934"/>
    </ligand>
</feature>
<dbReference type="Gene3D" id="3.40.50.960">
    <property type="entry name" value="Lumazine/riboflavin synthase"/>
    <property type="match status" value="1"/>
</dbReference>
<dbReference type="PANTHER" id="PTHR21058:SF0">
    <property type="entry name" value="6,7-DIMETHYL-8-RIBITYLLUMAZINE SYNTHASE"/>
    <property type="match status" value="1"/>
</dbReference>
<comment type="similarity">
    <text evidence="2 7">Belongs to the DMRL synthase family.</text>
</comment>
<feature type="binding site" evidence="7">
    <location>
        <begin position="94"/>
        <end position="95"/>
    </location>
    <ligand>
        <name>(2S)-2-hydroxy-3-oxobutyl phosphate</name>
        <dbReference type="ChEBI" id="CHEBI:58830"/>
    </ligand>
</feature>